<dbReference type="GO" id="GO:0004197">
    <property type="term" value="F:cysteine-type endopeptidase activity"/>
    <property type="evidence" value="ECO:0007669"/>
    <property type="project" value="InterPro"/>
</dbReference>
<keyword evidence="3" id="KW-0788">Thiol protease</keyword>
<feature type="compositionally biased region" description="Pro residues" evidence="4">
    <location>
        <begin position="18"/>
        <end position="31"/>
    </location>
</feature>
<reference evidence="6" key="1">
    <citation type="submission" date="2020-11" db="EMBL/GenBank/DDBJ databases">
        <authorList>
            <consortium name="DOE Joint Genome Institute"/>
            <person name="Ahrendt S."/>
            <person name="Riley R."/>
            <person name="Andreopoulos W."/>
            <person name="Labutti K."/>
            <person name="Pangilinan J."/>
            <person name="Ruiz-Duenas F.J."/>
            <person name="Barrasa J.M."/>
            <person name="Sanchez-Garcia M."/>
            <person name="Camarero S."/>
            <person name="Miyauchi S."/>
            <person name="Serrano A."/>
            <person name="Linde D."/>
            <person name="Babiker R."/>
            <person name="Drula E."/>
            <person name="Ayuso-Fernandez I."/>
            <person name="Pacheco R."/>
            <person name="Padilla G."/>
            <person name="Ferreira P."/>
            <person name="Barriuso J."/>
            <person name="Kellner H."/>
            <person name="Castanera R."/>
            <person name="Alfaro M."/>
            <person name="Ramirez L."/>
            <person name="Pisabarro A.G."/>
            <person name="Kuo A."/>
            <person name="Tritt A."/>
            <person name="Lipzen A."/>
            <person name="He G."/>
            <person name="Yan M."/>
            <person name="Ng V."/>
            <person name="Cullen D."/>
            <person name="Martin F."/>
            <person name="Rosso M.-N."/>
            <person name="Henrissat B."/>
            <person name="Hibbett D."/>
            <person name="Martinez A.T."/>
            <person name="Grigoriev I.V."/>
        </authorList>
    </citation>
    <scope>NUCLEOTIDE SEQUENCE</scope>
    <source>
        <strain evidence="6">CIRM-BRFM 674</strain>
    </source>
</reference>
<protein>
    <recommendedName>
        <fullName evidence="5">Peptidase C14 caspase domain-containing protein</fullName>
    </recommendedName>
</protein>
<accession>A0A9P6D3Z3</accession>
<keyword evidence="7" id="KW-1185">Reference proteome</keyword>
<keyword evidence="3" id="KW-0378">Hydrolase</keyword>
<dbReference type="InterPro" id="IPR011600">
    <property type="entry name" value="Pept_C14_caspase"/>
</dbReference>
<evidence type="ECO:0000259" key="5">
    <source>
        <dbReference type="Pfam" id="PF00656"/>
    </source>
</evidence>
<evidence type="ECO:0000256" key="2">
    <source>
        <dbReference type="ARBA" id="ARBA00022703"/>
    </source>
</evidence>
<name>A0A9P6D3Z3_9AGAR</name>
<keyword evidence="2" id="KW-0053">Apoptosis</keyword>
<feature type="domain" description="Peptidase C14 caspase" evidence="5">
    <location>
        <begin position="249"/>
        <end position="492"/>
    </location>
</feature>
<dbReference type="GO" id="GO:0006508">
    <property type="term" value="P:proteolysis"/>
    <property type="evidence" value="ECO:0007669"/>
    <property type="project" value="InterPro"/>
</dbReference>
<dbReference type="GO" id="GO:0005737">
    <property type="term" value="C:cytoplasm"/>
    <property type="evidence" value="ECO:0007669"/>
    <property type="project" value="TreeGrafter"/>
</dbReference>
<gene>
    <name evidence="6" type="ORF">BDN70DRAFT_874375</name>
</gene>
<evidence type="ECO:0000313" key="6">
    <source>
        <dbReference type="EMBL" id="KAF9482964.1"/>
    </source>
</evidence>
<feature type="region of interest" description="Disordered" evidence="4">
    <location>
        <begin position="110"/>
        <end position="133"/>
    </location>
</feature>
<feature type="region of interest" description="Disordered" evidence="4">
    <location>
        <begin position="1"/>
        <end position="44"/>
    </location>
</feature>
<dbReference type="Proteomes" id="UP000807469">
    <property type="component" value="Unassembled WGS sequence"/>
</dbReference>
<dbReference type="Gene3D" id="3.40.50.12660">
    <property type="match status" value="1"/>
</dbReference>
<dbReference type="PANTHER" id="PTHR48104">
    <property type="entry name" value="METACASPASE-4"/>
    <property type="match status" value="1"/>
</dbReference>
<dbReference type="EMBL" id="MU155159">
    <property type="protein sequence ID" value="KAF9482964.1"/>
    <property type="molecule type" value="Genomic_DNA"/>
</dbReference>
<proteinExistence type="inferred from homology"/>
<evidence type="ECO:0000313" key="7">
    <source>
        <dbReference type="Proteomes" id="UP000807469"/>
    </source>
</evidence>
<keyword evidence="3" id="KW-0645">Protease</keyword>
<dbReference type="InterPro" id="IPR050452">
    <property type="entry name" value="Metacaspase"/>
</dbReference>
<organism evidence="6 7">
    <name type="scientific">Pholiota conissans</name>
    <dbReference type="NCBI Taxonomy" id="109636"/>
    <lineage>
        <taxon>Eukaryota</taxon>
        <taxon>Fungi</taxon>
        <taxon>Dikarya</taxon>
        <taxon>Basidiomycota</taxon>
        <taxon>Agaricomycotina</taxon>
        <taxon>Agaricomycetes</taxon>
        <taxon>Agaricomycetidae</taxon>
        <taxon>Agaricales</taxon>
        <taxon>Agaricineae</taxon>
        <taxon>Strophariaceae</taxon>
        <taxon>Pholiota</taxon>
    </lineage>
</organism>
<dbReference type="GO" id="GO:0006915">
    <property type="term" value="P:apoptotic process"/>
    <property type="evidence" value="ECO:0007669"/>
    <property type="project" value="UniProtKB-KW"/>
</dbReference>
<evidence type="ECO:0000256" key="4">
    <source>
        <dbReference type="SAM" id="MobiDB-lite"/>
    </source>
</evidence>
<evidence type="ECO:0000256" key="1">
    <source>
        <dbReference type="ARBA" id="ARBA00009005"/>
    </source>
</evidence>
<sequence length="503" mass="56570">MWVSRGQETKHRERSRSPNPPPRRSPSPAFPAPHSYAAAPFHSDPYSSNYNYPASPNPYYPSPAPVAPIYGQYLTRDLQLSTVAPRLPSPNRQYQPQHVERVVHVVHHSKHHKKHKHKHGHSDSEVQIPSMPMPSPVTPSFSYPSTYTPAYPSTPIQPLPTPQRVHFSHSKPTVIPALTRKASVDALALEFKERAVLTKHPRRRTTSQPQIPAGYVAVQVNDPAHRGHKHGYILDPRNPHFRYSTCSGRRKALCIGINYLGQPNELRGCINDAKHVRRFLIEKGGYRSEDVLLLTDDARDPRNLPTRANMLHAMRWLVKSAKQNDALFFHYSGHGGQTQDLDGDEVDGWDEVIYPMDYQSAGHILDDTLNEVMVKPLPGGCRLTALFDACHSGTVLDLSYMYSSHGRLKGMHISDRHWQKKATPADVISWSGCMDGETSADTFQGGVAVGAMSHAFITALTNNPKQTYQEFLGSLRKILHPRYSQRPQLGSSHKIETNLEFIF</sequence>
<feature type="compositionally biased region" description="Basic residues" evidence="4">
    <location>
        <begin position="110"/>
        <end position="120"/>
    </location>
</feature>
<dbReference type="AlphaFoldDB" id="A0A9P6D3Z3"/>
<dbReference type="SUPFAM" id="SSF52129">
    <property type="entry name" value="Caspase-like"/>
    <property type="match status" value="1"/>
</dbReference>
<comment type="caution">
    <text evidence="6">The sequence shown here is derived from an EMBL/GenBank/DDBJ whole genome shotgun (WGS) entry which is preliminary data.</text>
</comment>
<feature type="compositionally biased region" description="Low complexity" evidence="4">
    <location>
        <begin position="32"/>
        <end position="44"/>
    </location>
</feature>
<dbReference type="OrthoDB" id="3223806at2759"/>
<comment type="similarity">
    <text evidence="1">Belongs to the peptidase C14B family.</text>
</comment>
<dbReference type="PANTHER" id="PTHR48104:SF30">
    <property type="entry name" value="METACASPASE-1"/>
    <property type="match status" value="1"/>
</dbReference>
<evidence type="ECO:0000256" key="3">
    <source>
        <dbReference type="ARBA" id="ARBA00022807"/>
    </source>
</evidence>
<dbReference type="InterPro" id="IPR029030">
    <property type="entry name" value="Caspase-like_dom_sf"/>
</dbReference>
<dbReference type="Pfam" id="PF00656">
    <property type="entry name" value="Peptidase_C14"/>
    <property type="match status" value="1"/>
</dbReference>